<dbReference type="OrthoDB" id="1776264at2"/>
<comment type="caution">
    <text evidence="4">The sequence shown here is derived from an EMBL/GenBank/DDBJ whole genome shotgun (WGS) entry which is preliminary data.</text>
</comment>
<gene>
    <name evidence="4" type="ORF">EOD41_02745</name>
</gene>
<dbReference type="InterPro" id="IPR051918">
    <property type="entry name" value="STPP_CPPED1"/>
</dbReference>
<evidence type="ECO:0000313" key="4">
    <source>
        <dbReference type="EMBL" id="RVU02872.1"/>
    </source>
</evidence>
<reference evidence="4 5" key="1">
    <citation type="submission" date="2019-01" db="EMBL/GenBank/DDBJ databases">
        <authorList>
            <person name="Chen W.-M."/>
        </authorList>
    </citation>
    <scope>NUCLEOTIDE SEQUENCE [LARGE SCALE GENOMIC DNA]</scope>
    <source>
        <strain evidence="4 5">YBJ-36</strain>
    </source>
</reference>
<evidence type="ECO:0000259" key="1">
    <source>
        <dbReference type="Pfam" id="PF00149"/>
    </source>
</evidence>
<feature type="domain" description="Calcineurin-like phosphoesterase N-terminal" evidence="3">
    <location>
        <begin position="37"/>
        <end position="110"/>
    </location>
</feature>
<dbReference type="InterPro" id="IPR029052">
    <property type="entry name" value="Metallo-depent_PP-like"/>
</dbReference>
<dbReference type="Gene3D" id="3.60.21.10">
    <property type="match status" value="1"/>
</dbReference>
<dbReference type="Pfam" id="PF16370">
    <property type="entry name" value="MetallophosC"/>
    <property type="match status" value="1"/>
</dbReference>
<feature type="domain" description="Calcineurin-like phosphoesterase" evidence="1">
    <location>
        <begin position="155"/>
        <end position="308"/>
    </location>
</feature>
<keyword evidence="5" id="KW-1185">Reference proteome</keyword>
<feature type="domain" description="Calcineurin-like phosphoesterase C-terminal" evidence="2">
    <location>
        <begin position="319"/>
        <end position="464"/>
    </location>
</feature>
<dbReference type="Pfam" id="PF00149">
    <property type="entry name" value="Metallophos"/>
    <property type="match status" value="1"/>
</dbReference>
<evidence type="ECO:0000313" key="5">
    <source>
        <dbReference type="Proteomes" id="UP000282759"/>
    </source>
</evidence>
<protein>
    <submittedName>
        <fullName evidence="4">Metallophosphoesterase</fullName>
    </submittedName>
</protein>
<accession>A0A437MYX2</accession>
<dbReference type="AlphaFoldDB" id="A0A437MYX2"/>
<name>A0A437MYX2_9SPHI</name>
<dbReference type="InterPro" id="IPR032285">
    <property type="entry name" value="Metallophos_N"/>
</dbReference>
<dbReference type="GO" id="GO:0016787">
    <property type="term" value="F:hydrolase activity"/>
    <property type="evidence" value="ECO:0007669"/>
    <property type="project" value="InterPro"/>
</dbReference>
<evidence type="ECO:0000259" key="2">
    <source>
        <dbReference type="Pfam" id="PF16370"/>
    </source>
</evidence>
<dbReference type="InterPro" id="IPR032288">
    <property type="entry name" value="Metallophos_C"/>
</dbReference>
<dbReference type="PANTHER" id="PTHR43143">
    <property type="entry name" value="METALLOPHOSPHOESTERASE, CALCINEURIN SUPERFAMILY"/>
    <property type="match status" value="1"/>
</dbReference>
<proteinExistence type="predicted"/>
<dbReference type="Pfam" id="PF16371">
    <property type="entry name" value="MetallophosN"/>
    <property type="match status" value="1"/>
</dbReference>
<dbReference type="SUPFAM" id="SSF56300">
    <property type="entry name" value="Metallo-dependent phosphatases"/>
    <property type="match status" value="1"/>
</dbReference>
<evidence type="ECO:0000259" key="3">
    <source>
        <dbReference type="Pfam" id="PF16371"/>
    </source>
</evidence>
<dbReference type="Proteomes" id="UP000282759">
    <property type="component" value="Unassembled WGS sequence"/>
</dbReference>
<sequence length="471" mass="53354">MDRRKFIKGLGLITGSAFISLKTNAFSKLTAGQAIKGKVTDGKKGIANVVVSDGFSVVVTDKNGNYELTPNEKAKSVFMSTPSGYEFKTDYNVARHYSDLASGSQFDFKLTPLKRNDDKHHFIIWADPQVKNKKDVKQMMETSVPDTIETIRSLGKDALVHGICVGDIVWDSHDLFPDYNEAVAKMGIPFFQALGNHDMDYRMGGDETSDATFKKVYGPTYYSFNRGKAHYVVLDDVRYLGTEREYDGYMTEDQLAWLEKDLQYVPKDRLLIINLHIPVYNQVKNNQYFYALLKGYKNVHIMSGHTHYNDNNITNGIFEHNHGTVCGAWWTGPICTDGTPRGYAVYEVTGNNLKWYYKSTGQPANHQISIYTDKLTDQVRLIANVWNYDQEWKVTYALDGKNMGELPKEAGFDPLAVTLYKGDTLPEPRHFVEPVQTNHLFVAHFKPGVKKVTVTATDRFGNTYASEKDVE</sequence>
<organism evidence="4 5">
    <name type="scientific">Mucilaginibacter limnophilus</name>
    <dbReference type="NCBI Taxonomy" id="1932778"/>
    <lineage>
        <taxon>Bacteria</taxon>
        <taxon>Pseudomonadati</taxon>
        <taxon>Bacteroidota</taxon>
        <taxon>Sphingobacteriia</taxon>
        <taxon>Sphingobacteriales</taxon>
        <taxon>Sphingobacteriaceae</taxon>
        <taxon>Mucilaginibacter</taxon>
    </lineage>
</organism>
<dbReference type="PANTHER" id="PTHR43143:SF1">
    <property type="entry name" value="SERINE_THREONINE-PROTEIN PHOSPHATASE CPPED1"/>
    <property type="match status" value="1"/>
</dbReference>
<dbReference type="InterPro" id="IPR004843">
    <property type="entry name" value="Calcineurin-like_PHP"/>
</dbReference>
<dbReference type="RefSeq" id="WP_127703238.1">
    <property type="nucleotide sequence ID" value="NZ_SACK01000001.1"/>
</dbReference>
<dbReference type="EMBL" id="SACK01000001">
    <property type="protein sequence ID" value="RVU02872.1"/>
    <property type="molecule type" value="Genomic_DNA"/>
</dbReference>